<dbReference type="KEGG" id="pchm:VFPPC_16179"/>
<dbReference type="RefSeq" id="XP_018141543.1">
    <property type="nucleotide sequence ID" value="XM_018293932.1"/>
</dbReference>
<sequence length="68" mass="7859">MPSTMSVSLRDRDDGFLRHCSKRDPWYCIAKRSQGCKVRRTPCQGLGSGLWKVMPAHRPRQGDTWVRV</sequence>
<name>A0A179FGQ4_METCM</name>
<reference evidence="1 2" key="1">
    <citation type="journal article" date="2016" name="PLoS Pathog.">
        <title>Biosynthesis of antibiotic leucinostatins in bio-control fungus Purpureocillium lilacinum and their inhibition on phytophthora revealed by genome mining.</title>
        <authorList>
            <person name="Wang G."/>
            <person name="Liu Z."/>
            <person name="Lin R."/>
            <person name="Li E."/>
            <person name="Mao Z."/>
            <person name="Ling J."/>
            <person name="Yang Y."/>
            <person name="Yin W.B."/>
            <person name="Xie B."/>
        </authorList>
    </citation>
    <scope>NUCLEOTIDE SEQUENCE [LARGE SCALE GENOMIC DNA]</scope>
    <source>
        <strain evidence="1">170</strain>
    </source>
</reference>
<dbReference type="Proteomes" id="UP000078397">
    <property type="component" value="Unassembled WGS sequence"/>
</dbReference>
<comment type="caution">
    <text evidence="1">The sequence shown here is derived from an EMBL/GenBank/DDBJ whole genome shotgun (WGS) entry which is preliminary data.</text>
</comment>
<evidence type="ECO:0000313" key="1">
    <source>
        <dbReference type="EMBL" id="OAQ64229.1"/>
    </source>
</evidence>
<evidence type="ECO:0000313" key="2">
    <source>
        <dbReference type="Proteomes" id="UP000078397"/>
    </source>
</evidence>
<keyword evidence="2" id="KW-1185">Reference proteome</keyword>
<dbReference type="EMBL" id="LSBJ02000005">
    <property type="protein sequence ID" value="OAQ64229.1"/>
    <property type="molecule type" value="Genomic_DNA"/>
</dbReference>
<dbReference type="AlphaFoldDB" id="A0A179FGQ4"/>
<accession>A0A179FGQ4</accession>
<protein>
    <submittedName>
        <fullName evidence="1">Uncharacterized protein</fullName>
    </submittedName>
</protein>
<dbReference type="GeneID" id="28857926"/>
<organism evidence="1 2">
    <name type="scientific">Pochonia chlamydosporia 170</name>
    <dbReference type="NCBI Taxonomy" id="1380566"/>
    <lineage>
        <taxon>Eukaryota</taxon>
        <taxon>Fungi</taxon>
        <taxon>Dikarya</taxon>
        <taxon>Ascomycota</taxon>
        <taxon>Pezizomycotina</taxon>
        <taxon>Sordariomycetes</taxon>
        <taxon>Hypocreomycetidae</taxon>
        <taxon>Hypocreales</taxon>
        <taxon>Clavicipitaceae</taxon>
        <taxon>Pochonia</taxon>
    </lineage>
</organism>
<proteinExistence type="predicted"/>
<gene>
    <name evidence="1" type="ORF">VFPPC_16179</name>
</gene>